<protein>
    <submittedName>
        <fullName evidence="1">Uncharacterized protein</fullName>
    </submittedName>
</protein>
<accession>A0A1E8PLQ1</accession>
<proteinExistence type="predicted"/>
<gene>
    <name evidence="1" type="ORF">BA896_015390</name>
</gene>
<name>A0A1E8PLQ1_9BURK</name>
<dbReference type="AlphaFoldDB" id="A0A1E8PLQ1"/>
<dbReference type="Gene3D" id="3.40.50.10950">
    <property type="match status" value="1"/>
</dbReference>
<sequence>MVLVPIQANTGQRKPAHDLSRGCNADDVFNVTAVTVVQVQNGALCPRTPYCATDSRAPRPLRAAK</sequence>
<dbReference type="EMBL" id="MAQB02000006">
    <property type="protein sequence ID" value="OFJ47218.1"/>
    <property type="molecule type" value="Genomic_DNA"/>
</dbReference>
<reference evidence="1 2" key="1">
    <citation type="submission" date="2016-10" db="EMBL/GenBank/DDBJ databases">
        <title>Updated version of Genome Assembly of Janthinobacterium lividum ERGS5:01.</title>
        <authorList>
            <person name="Kumar R."/>
            <person name="Acharya V."/>
            <person name="Singh D."/>
        </authorList>
    </citation>
    <scope>NUCLEOTIDE SEQUENCE [LARGE SCALE GENOMIC DNA]</scope>
    <source>
        <strain evidence="1 2">ERGS5:01</strain>
    </source>
</reference>
<evidence type="ECO:0000313" key="1">
    <source>
        <dbReference type="EMBL" id="OFJ47218.1"/>
    </source>
</evidence>
<evidence type="ECO:0000313" key="2">
    <source>
        <dbReference type="Proteomes" id="UP000092634"/>
    </source>
</evidence>
<dbReference type="Proteomes" id="UP000092634">
    <property type="component" value="Unassembled WGS sequence"/>
</dbReference>
<organism evidence="1 2">
    <name type="scientific">Janthinobacterium lividum</name>
    <dbReference type="NCBI Taxonomy" id="29581"/>
    <lineage>
        <taxon>Bacteria</taxon>
        <taxon>Pseudomonadati</taxon>
        <taxon>Pseudomonadota</taxon>
        <taxon>Betaproteobacteria</taxon>
        <taxon>Burkholderiales</taxon>
        <taxon>Oxalobacteraceae</taxon>
        <taxon>Janthinobacterium</taxon>
    </lineage>
</organism>
<comment type="caution">
    <text evidence="1">The sequence shown here is derived from an EMBL/GenBank/DDBJ whole genome shotgun (WGS) entry which is preliminary data.</text>
</comment>
<dbReference type="InterPro" id="IPR042113">
    <property type="entry name" value="P_AcTrfase_dom1"/>
</dbReference>